<keyword evidence="2" id="KW-1185">Reference proteome</keyword>
<protein>
    <submittedName>
        <fullName evidence="1">Uncharacterized protein</fullName>
    </submittedName>
</protein>
<organism evidence="1 2">
    <name type="scientific">Sphingobium chungbukense</name>
    <dbReference type="NCBI Taxonomy" id="56193"/>
    <lineage>
        <taxon>Bacteria</taxon>
        <taxon>Pseudomonadati</taxon>
        <taxon>Pseudomonadota</taxon>
        <taxon>Alphaproteobacteria</taxon>
        <taxon>Sphingomonadales</taxon>
        <taxon>Sphingomonadaceae</taxon>
        <taxon>Sphingobium</taxon>
    </lineage>
</organism>
<evidence type="ECO:0000313" key="2">
    <source>
        <dbReference type="Proteomes" id="UP000033874"/>
    </source>
</evidence>
<reference evidence="1 2" key="1">
    <citation type="submission" date="2015-04" db="EMBL/GenBank/DDBJ databases">
        <title>Genome sequence of aromatic hydrocarbons-degrading Sphingobium chungbukense DJ77.</title>
        <authorList>
            <person name="Kim Y.-C."/>
            <person name="Chae J.-C."/>
        </authorList>
    </citation>
    <scope>NUCLEOTIDE SEQUENCE [LARGE SCALE GENOMIC DNA]</scope>
    <source>
        <strain evidence="1 2">DJ77</strain>
    </source>
</reference>
<evidence type="ECO:0000313" key="1">
    <source>
        <dbReference type="EMBL" id="KKW93447.1"/>
    </source>
</evidence>
<dbReference type="EMBL" id="LBIC01000001">
    <property type="protein sequence ID" value="KKW93447.1"/>
    <property type="molecule type" value="Genomic_DNA"/>
</dbReference>
<sequence>MLPAHHLRYAPLVEAAKCRDLMLKEFALFYQEANVRCHFRGDFRRVFPFHFILVLPKCDGPD</sequence>
<dbReference type="Proteomes" id="UP000033874">
    <property type="component" value="Unassembled WGS sequence"/>
</dbReference>
<comment type="caution">
    <text evidence="1">The sequence shown here is derived from an EMBL/GenBank/DDBJ whole genome shotgun (WGS) entry which is preliminary data.</text>
</comment>
<proteinExistence type="predicted"/>
<accession>A0A0M3ATC7</accession>
<gene>
    <name evidence="1" type="ORF">YP76_01765</name>
</gene>
<name>A0A0M3ATC7_9SPHN</name>
<dbReference type="AlphaFoldDB" id="A0A0M3ATC7"/>